<keyword evidence="6" id="KW-1185">Reference proteome</keyword>
<reference evidence="4" key="2">
    <citation type="journal article" date="2024" name="Nature">
        <title>Anoxygenic phototroph of the Chloroflexota uses a type I reaction centre.</title>
        <authorList>
            <person name="Tsuji J.M."/>
            <person name="Shaw N.A."/>
            <person name="Nagashima S."/>
            <person name="Venkiteswaran J.J."/>
            <person name="Schiff S.L."/>
            <person name="Watanabe T."/>
            <person name="Fukui M."/>
            <person name="Hanada S."/>
            <person name="Tank M."/>
            <person name="Neufeld J.D."/>
        </authorList>
    </citation>
    <scope>NUCLEOTIDE SEQUENCE</scope>
    <source>
        <strain evidence="4">L227-S17</strain>
    </source>
</reference>
<dbReference type="CDD" id="cd05263">
    <property type="entry name" value="MupV_like_SDR_e"/>
    <property type="match status" value="1"/>
</dbReference>
<dbReference type="PANTHER" id="PTHR11011:SF45">
    <property type="entry name" value="FATTY ACYL-COA REDUCTASE CG8306-RELATED"/>
    <property type="match status" value="1"/>
</dbReference>
<evidence type="ECO:0000256" key="1">
    <source>
        <dbReference type="SAM" id="MobiDB-lite"/>
    </source>
</evidence>
<evidence type="ECO:0000313" key="4">
    <source>
        <dbReference type="EMBL" id="WJW66945.1"/>
    </source>
</evidence>
<proteinExistence type="predicted"/>
<evidence type="ECO:0000259" key="2">
    <source>
        <dbReference type="Pfam" id="PF07993"/>
    </source>
</evidence>
<dbReference type="GO" id="GO:0080019">
    <property type="term" value="F:alcohol-forming very long-chain fatty acyl-CoA reductase activity"/>
    <property type="evidence" value="ECO:0007669"/>
    <property type="project" value="InterPro"/>
</dbReference>
<feature type="region of interest" description="Disordered" evidence="1">
    <location>
        <begin position="384"/>
        <end position="411"/>
    </location>
</feature>
<dbReference type="GO" id="GO:0035336">
    <property type="term" value="P:long-chain fatty-acyl-CoA metabolic process"/>
    <property type="evidence" value="ECO:0007669"/>
    <property type="project" value="TreeGrafter"/>
</dbReference>
<protein>
    <submittedName>
        <fullName evidence="3">SDR family oxidoreductase</fullName>
    </submittedName>
</protein>
<dbReference type="PANTHER" id="PTHR11011">
    <property type="entry name" value="MALE STERILITY PROTEIN 2-RELATED"/>
    <property type="match status" value="1"/>
</dbReference>
<accession>A0A8T7M2Y4</accession>
<dbReference type="EMBL" id="JACATZ010000001">
    <property type="protein sequence ID" value="NWJ45065.1"/>
    <property type="molecule type" value="Genomic_DNA"/>
</dbReference>
<evidence type="ECO:0000313" key="5">
    <source>
        <dbReference type="Proteomes" id="UP000521676"/>
    </source>
</evidence>
<dbReference type="EMBL" id="CP128399">
    <property type="protein sequence ID" value="WJW66945.1"/>
    <property type="molecule type" value="Genomic_DNA"/>
</dbReference>
<gene>
    <name evidence="3" type="ORF">HXX08_04215</name>
    <name evidence="4" type="ORF">OZ401_000191</name>
</gene>
<dbReference type="Proteomes" id="UP001431572">
    <property type="component" value="Chromosome 1"/>
</dbReference>
<evidence type="ECO:0000313" key="3">
    <source>
        <dbReference type="EMBL" id="NWJ45065.1"/>
    </source>
</evidence>
<dbReference type="SUPFAM" id="SSF51735">
    <property type="entry name" value="NAD(P)-binding Rossmann-fold domains"/>
    <property type="match status" value="1"/>
</dbReference>
<sequence>MVSKLPQLPEKDLCILTGATGALGQELLCQMLERQPNFHIVVVSRANKETTAERRITSIVRRHFTGEDLEKKLSRLSVLDGDVTFPRLGLSSEDWYDLASRTKQVLHCAAGVRFDQPLSDARRINLEGTSHVLDLSRAARKAGNEGRFNYISTSYVAGKRSGVAYEDELQHKAGFHNTYEQTKYEAELLVRAAMNDLPASIMRPSIIVGDSRTGETINYKAFYWPLRAYANNQMRVMPANKHCRVDLVPVDYVASGAAYMCNLPQTIGNTYHLTAGRANLVTVREVAKAALSYFNVKKPIVVDPRLVNLLSGPAGKFLLDERTYKTIKLGSPYYPYLGMRLEFDNTKTATLLKEAGIEAPSVRDYFTTLFQYCAETDWGKKPRQVQAAKNRSEKASAELSATTDPVVTIKA</sequence>
<dbReference type="Proteomes" id="UP000521676">
    <property type="component" value="Unassembled WGS sequence"/>
</dbReference>
<dbReference type="Gene3D" id="3.40.50.720">
    <property type="entry name" value="NAD(P)-binding Rossmann-like Domain"/>
    <property type="match status" value="1"/>
</dbReference>
<name>A0A8T7M2Y4_9CHLR</name>
<dbReference type="InterPro" id="IPR036291">
    <property type="entry name" value="NAD(P)-bd_dom_sf"/>
</dbReference>
<evidence type="ECO:0000313" key="6">
    <source>
        <dbReference type="Proteomes" id="UP001431572"/>
    </source>
</evidence>
<dbReference type="AlphaFoldDB" id="A0A8T7M2Y4"/>
<feature type="domain" description="Thioester reductase (TE)" evidence="2">
    <location>
        <begin position="16"/>
        <end position="255"/>
    </location>
</feature>
<reference evidence="3 5" key="1">
    <citation type="submission" date="2020-06" db="EMBL/GenBank/DDBJ databases">
        <title>Anoxygenic phototrophic Chloroflexota member uses a Type I reaction center.</title>
        <authorList>
            <person name="Tsuji J.M."/>
            <person name="Shaw N.A."/>
            <person name="Nagashima S."/>
            <person name="Venkiteswaran J."/>
            <person name="Schiff S.L."/>
            <person name="Hanada S."/>
            <person name="Tank M."/>
            <person name="Neufeld J.D."/>
        </authorList>
    </citation>
    <scope>NUCLEOTIDE SEQUENCE [LARGE SCALE GENOMIC DNA]</scope>
    <source>
        <strain evidence="3">L227-S17</strain>
    </source>
</reference>
<dbReference type="Pfam" id="PF07993">
    <property type="entry name" value="NAD_binding_4"/>
    <property type="match status" value="1"/>
</dbReference>
<dbReference type="RefSeq" id="WP_341468838.1">
    <property type="nucleotide sequence ID" value="NZ_CP128399.1"/>
</dbReference>
<dbReference type="InterPro" id="IPR026055">
    <property type="entry name" value="FAR"/>
</dbReference>
<organism evidence="3 5">
    <name type="scientific">Candidatus Chlorohelix allophototropha</name>
    <dbReference type="NCBI Taxonomy" id="3003348"/>
    <lineage>
        <taxon>Bacteria</taxon>
        <taxon>Bacillati</taxon>
        <taxon>Chloroflexota</taxon>
        <taxon>Chloroflexia</taxon>
        <taxon>Candidatus Chloroheliales</taxon>
        <taxon>Candidatus Chloroheliaceae</taxon>
        <taxon>Candidatus Chlorohelix</taxon>
    </lineage>
</organism>
<dbReference type="InterPro" id="IPR013120">
    <property type="entry name" value="FAR_NAD-bd"/>
</dbReference>